<evidence type="ECO:0000313" key="9">
    <source>
        <dbReference type="RefSeq" id="XP_013403488.1"/>
    </source>
</evidence>
<feature type="region of interest" description="Disordered" evidence="6">
    <location>
        <begin position="490"/>
        <end position="584"/>
    </location>
</feature>
<feature type="domain" description="C2H2-type" evidence="7">
    <location>
        <begin position="652"/>
        <end position="679"/>
    </location>
</feature>
<dbReference type="KEGG" id="lak:106168832"/>
<protein>
    <submittedName>
        <fullName evidence="9">Zinc finger protein 251</fullName>
    </submittedName>
</protein>
<feature type="domain" description="C2H2-type" evidence="7">
    <location>
        <begin position="76"/>
        <end position="103"/>
    </location>
</feature>
<evidence type="ECO:0000256" key="4">
    <source>
        <dbReference type="ARBA" id="ARBA00022833"/>
    </source>
</evidence>
<keyword evidence="2" id="KW-0677">Repeat</keyword>
<feature type="compositionally biased region" description="Polar residues" evidence="6">
    <location>
        <begin position="528"/>
        <end position="550"/>
    </location>
</feature>
<name>A0A1S3IZP8_LINAN</name>
<dbReference type="PROSITE" id="PS50157">
    <property type="entry name" value="ZINC_FINGER_C2H2_2"/>
    <property type="match status" value="7"/>
</dbReference>
<evidence type="ECO:0000259" key="7">
    <source>
        <dbReference type="PROSITE" id="PS50157"/>
    </source>
</evidence>
<feature type="compositionally biased region" description="Basic and acidic residues" evidence="6">
    <location>
        <begin position="610"/>
        <end position="627"/>
    </location>
</feature>
<dbReference type="OrthoDB" id="654211at2759"/>
<dbReference type="RefSeq" id="XP_013403488.1">
    <property type="nucleotide sequence ID" value="XM_013548034.1"/>
</dbReference>
<reference evidence="9" key="1">
    <citation type="submission" date="2025-08" db="UniProtKB">
        <authorList>
            <consortium name="RefSeq"/>
        </authorList>
    </citation>
    <scope>IDENTIFICATION</scope>
    <source>
        <tissue evidence="9">Gonads</tissue>
    </source>
</reference>
<feature type="compositionally biased region" description="Polar residues" evidence="6">
    <location>
        <begin position="243"/>
        <end position="255"/>
    </location>
</feature>
<gene>
    <name evidence="9" type="primary">LOC106168832</name>
</gene>
<proteinExistence type="predicted"/>
<feature type="compositionally biased region" description="Basic and acidic residues" evidence="6">
    <location>
        <begin position="319"/>
        <end position="332"/>
    </location>
</feature>
<feature type="domain" description="C2H2-type" evidence="7">
    <location>
        <begin position="48"/>
        <end position="75"/>
    </location>
</feature>
<feature type="compositionally biased region" description="Low complexity" evidence="6">
    <location>
        <begin position="508"/>
        <end position="527"/>
    </location>
</feature>
<dbReference type="SUPFAM" id="SSF57667">
    <property type="entry name" value="beta-beta-alpha zinc fingers"/>
    <property type="match status" value="5"/>
</dbReference>
<feature type="domain" description="C2H2-type" evidence="7">
    <location>
        <begin position="384"/>
        <end position="411"/>
    </location>
</feature>
<dbReference type="PANTHER" id="PTHR24379:SF121">
    <property type="entry name" value="C2H2-TYPE DOMAIN-CONTAINING PROTEIN"/>
    <property type="match status" value="1"/>
</dbReference>
<dbReference type="FunFam" id="3.30.160.60:FF:000557">
    <property type="entry name" value="zinc finger and SCAN domain-containing protein 29"/>
    <property type="match status" value="1"/>
</dbReference>
<dbReference type="Gene3D" id="3.30.160.60">
    <property type="entry name" value="Classic Zinc Finger"/>
    <property type="match status" value="5"/>
</dbReference>
<dbReference type="InParanoid" id="A0A1S3IZP8"/>
<feature type="domain" description="C2H2-type" evidence="7">
    <location>
        <begin position="412"/>
        <end position="439"/>
    </location>
</feature>
<feature type="region of interest" description="Disordered" evidence="6">
    <location>
        <begin position="304"/>
        <end position="332"/>
    </location>
</feature>
<dbReference type="Proteomes" id="UP000085678">
    <property type="component" value="Unplaced"/>
</dbReference>
<evidence type="ECO:0000256" key="1">
    <source>
        <dbReference type="ARBA" id="ARBA00022723"/>
    </source>
</evidence>
<evidence type="ECO:0000256" key="6">
    <source>
        <dbReference type="SAM" id="MobiDB-lite"/>
    </source>
</evidence>
<dbReference type="FunFam" id="3.30.160.60:FF:000446">
    <property type="entry name" value="Zinc finger protein"/>
    <property type="match status" value="1"/>
</dbReference>
<feature type="domain" description="C2H2-type" evidence="7">
    <location>
        <begin position="354"/>
        <end position="381"/>
    </location>
</feature>
<accession>A0A1S3IZP8</accession>
<feature type="region of interest" description="Disordered" evidence="6">
    <location>
        <begin position="240"/>
        <end position="265"/>
    </location>
</feature>
<evidence type="ECO:0000313" key="8">
    <source>
        <dbReference type="Proteomes" id="UP000085678"/>
    </source>
</evidence>
<dbReference type="InterPro" id="IPR013087">
    <property type="entry name" value="Znf_C2H2_type"/>
</dbReference>
<keyword evidence="3 5" id="KW-0863">Zinc-finger</keyword>
<evidence type="ECO:0000256" key="3">
    <source>
        <dbReference type="ARBA" id="ARBA00022771"/>
    </source>
</evidence>
<dbReference type="SMART" id="SM00355">
    <property type="entry name" value="ZnF_C2H2"/>
    <property type="match status" value="10"/>
</dbReference>
<keyword evidence="8" id="KW-1185">Reference proteome</keyword>
<feature type="domain" description="C2H2-type" evidence="7">
    <location>
        <begin position="18"/>
        <end position="45"/>
    </location>
</feature>
<evidence type="ECO:0000256" key="2">
    <source>
        <dbReference type="ARBA" id="ARBA00022737"/>
    </source>
</evidence>
<feature type="region of interest" description="Disordered" evidence="6">
    <location>
        <begin position="599"/>
        <end position="636"/>
    </location>
</feature>
<dbReference type="PROSITE" id="PS00028">
    <property type="entry name" value="ZINC_FINGER_C2H2_1"/>
    <property type="match status" value="4"/>
</dbReference>
<keyword evidence="1" id="KW-0479">Metal-binding</keyword>
<dbReference type="FunFam" id="3.30.160.60:FF:002343">
    <property type="entry name" value="Zinc finger protein 33A"/>
    <property type="match status" value="1"/>
</dbReference>
<dbReference type="PANTHER" id="PTHR24379">
    <property type="entry name" value="KRAB AND ZINC FINGER DOMAIN-CONTAINING"/>
    <property type="match status" value="1"/>
</dbReference>
<dbReference type="GeneID" id="106168832"/>
<feature type="region of interest" description="Disordered" evidence="6">
    <location>
        <begin position="145"/>
        <end position="228"/>
    </location>
</feature>
<dbReference type="AlphaFoldDB" id="A0A1S3IZP8"/>
<dbReference type="Pfam" id="PF00096">
    <property type="entry name" value="zf-C2H2"/>
    <property type="match status" value="3"/>
</dbReference>
<dbReference type="InterPro" id="IPR036236">
    <property type="entry name" value="Znf_C2H2_sf"/>
</dbReference>
<keyword evidence="4" id="KW-0862">Zinc</keyword>
<feature type="compositionally biased region" description="Polar residues" evidence="6">
    <location>
        <begin position="179"/>
        <end position="197"/>
    </location>
</feature>
<dbReference type="GO" id="GO:0008270">
    <property type="term" value="F:zinc ion binding"/>
    <property type="evidence" value="ECO:0007669"/>
    <property type="project" value="UniProtKB-KW"/>
</dbReference>
<evidence type="ECO:0000256" key="5">
    <source>
        <dbReference type="PROSITE-ProRule" id="PRU00042"/>
    </source>
</evidence>
<feature type="compositionally biased region" description="Polar residues" evidence="6">
    <location>
        <begin position="211"/>
        <end position="221"/>
    </location>
</feature>
<organism evidence="8 9">
    <name type="scientific">Lingula anatina</name>
    <name type="common">Brachiopod</name>
    <name type="synonym">Lingula unguis</name>
    <dbReference type="NCBI Taxonomy" id="7574"/>
    <lineage>
        <taxon>Eukaryota</taxon>
        <taxon>Metazoa</taxon>
        <taxon>Spiralia</taxon>
        <taxon>Lophotrochozoa</taxon>
        <taxon>Brachiopoda</taxon>
        <taxon>Linguliformea</taxon>
        <taxon>Lingulata</taxon>
        <taxon>Lingulida</taxon>
        <taxon>Linguloidea</taxon>
        <taxon>Lingulidae</taxon>
        <taxon>Lingula</taxon>
    </lineage>
</organism>
<sequence>MDESHNREMMNANGTMVYKCEKCSFTTAHAHHLRTHQETHEAEASGVYECSLCNYRTLHRYNLVVHQRTHTGELPYKCDICGKRFSQASTVRRHERIHTGHQPKPHRCPYCSYSAFRIVNVQKHVQEMHGSLFPGMPSMLTPGFEKTGVPSMIGLPGANHSSMRRESSSLDQDSENGENHQNLDNLSPSGGSESNDQVPGMSVENTPEMGQEQTLTTQEHNSPPELFPVDAMDLRTTVAEPTLPQQSTHVSSEVSNPLGDGGNKEAVKVEPIDYMYSKYSASWRNEGELRNEVVLDENGDQVHHIEPEDMSEPGPSEQPQKDEENGDDKKEEQVPAAMHIIQKAPPAMYMPKKHKCDKCPFSTNFSYSLKTHMLTHQGEKAKVFNCNRCPYRTALKHNLVVHQRTHTGETPYKCNVCGKMFSQHSTCRRHERTHSGEKALVCPYCPYSTFQNSHLQNHITELHGKIFTTATSTIPFWSGPQTLPPVSTLMPGFLFPQSQGPPPPLPPMSLNQPSLGSSPVFSSPSLSAYTQNLSSTTSELRCPQLQSPESIQRDAEAKAMGSEQQKDDVPARLPSVSIQSPGQLSSSAVQSSIHLLGMQDPANSAGSLSADDHDATDRDNMSSRESARISSTTQEPTDDQLLHQLISRGRVFRCGHCSILFMEYAMFLLHKSQHDSQNPWRCNFCGRVCNDKFDFMSHFVQFHQRPNQAS</sequence>